<feature type="region of interest" description="Disordered" evidence="1">
    <location>
        <begin position="283"/>
        <end position="314"/>
    </location>
</feature>
<comment type="caution">
    <text evidence="2">The sequence shown here is derived from an EMBL/GenBank/DDBJ whole genome shotgun (WGS) entry which is preliminary data.</text>
</comment>
<dbReference type="EMBL" id="MUMY01000026">
    <property type="protein sequence ID" value="ONM46340.1"/>
    <property type="molecule type" value="Genomic_DNA"/>
</dbReference>
<proteinExistence type="predicted"/>
<protein>
    <submittedName>
        <fullName evidence="2">Conjugal transfer protein</fullName>
    </submittedName>
</protein>
<evidence type="ECO:0000313" key="3">
    <source>
        <dbReference type="Proteomes" id="UP000188836"/>
    </source>
</evidence>
<sequence>MAARRRRDNVVVGVLSVLAVLGGGHAIFSVFSSDPPPPGDDAAVAIVGHAQLAESFAQEFVVTYLSASSGEQERLAAFVGGNQQITLPKSAQQVSDPVVVYAARSLANGNLDVWTVTVSVRVGKEASATTPRQYYRVAISVAEGRLRALTLPAAVEPPGRGADLAQAYSSPCAEDTPLAQVARGFLAAYLTGSGDVSRYTSLDAGIAALHPAPFSALSTVTITADNSSCGTSGTTARILANTNPKSDSGAAPSLAYPLTMVRTEGQWQVRSIDALPALKEPLTVVQESQGPESQASGTTAPPTTTVPIPPATQN</sequence>
<dbReference type="Proteomes" id="UP000188836">
    <property type="component" value="Unassembled WGS sequence"/>
</dbReference>
<evidence type="ECO:0000313" key="2">
    <source>
        <dbReference type="EMBL" id="ONM46340.1"/>
    </source>
</evidence>
<reference evidence="2 3" key="1">
    <citation type="journal article" date="2016" name="Antonie Van Leeuwenhoek">
        <title>Nocardia donostiensis sp. nov., isolated from human respiratory specimens.</title>
        <authorList>
            <person name="Ercibengoa M."/>
            <person name="Bell M."/>
            <person name="Marimon J.M."/>
            <person name="Humrighouse B."/>
            <person name="Klenk H.P."/>
            <person name="Potter G."/>
            <person name="Perez-Trallero E."/>
        </authorList>
    </citation>
    <scope>NUCLEOTIDE SEQUENCE [LARGE SCALE GENOMIC DNA]</scope>
    <source>
        <strain evidence="2 3">X1655</strain>
    </source>
</reference>
<gene>
    <name evidence="2" type="ORF">B0T46_23440</name>
</gene>
<accession>A0A1V2TA18</accession>
<evidence type="ECO:0000256" key="1">
    <source>
        <dbReference type="SAM" id="MobiDB-lite"/>
    </source>
</evidence>
<dbReference type="InterPro" id="IPR024735">
    <property type="entry name" value="TcpC"/>
</dbReference>
<dbReference type="AlphaFoldDB" id="A0A1V2TA18"/>
<organism evidence="2 3">
    <name type="scientific">Nocardia donostiensis</name>
    <dbReference type="NCBI Taxonomy" id="1538463"/>
    <lineage>
        <taxon>Bacteria</taxon>
        <taxon>Bacillati</taxon>
        <taxon>Actinomycetota</taxon>
        <taxon>Actinomycetes</taxon>
        <taxon>Mycobacteriales</taxon>
        <taxon>Nocardiaceae</taxon>
        <taxon>Nocardia</taxon>
    </lineage>
</organism>
<dbReference type="STRING" id="1538463.B0T36_03030"/>
<dbReference type="OrthoDB" id="4545310at2"/>
<dbReference type="Pfam" id="PF12642">
    <property type="entry name" value="TpcC"/>
    <property type="match status" value="1"/>
</dbReference>
<keyword evidence="3" id="KW-1185">Reference proteome</keyword>
<feature type="compositionally biased region" description="Polar residues" evidence="1">
    <location>
        <begin position="285"/>
        <end position="297"/>
    </location>
</feature>
<name>A0A1V2TA18_9NOCA</name>